<sequence>MPVNYSIINGHELAGLSFINDFALLLNVSHSFVFFIIFFLDVILLR</sequence>
<evidence type="ECO:0000313" key="3">
    <source>
        <dbReference type="Proteomes" id="UP000014585"/>
    </source>
</evidence>
<evidence type="ECO:0000256" key="1">
    <source>
        <dbReference type="SAM" id="Phobius"/>
    </source>
</evidence>
<protein>
    <submittedName>
        <fullName evidence="2">Uncharacterized protein</fullName>
    </submittedName>
</protein>
<evidence type="ECO:0000313" key="2">
    <source>
        <dbReference type="EMBL" id="EPF18543.1"/>
    </source>
</evidence>
<dbReference type="Proteomes" id="UP000014585">
    <property type="component" value="Unassembled WGS sequence"/>
</dbReference>
<dbReference type="PATRIC" id="fig|566551.4.peg.1052"/>
<feature type="transmembrane region" description="Helical" evidence="1">
    <location>
        <begin position="22"/>
        <end position="45"/>
    </location>
</feature>
<proteinExistence type="predicted"/>
<name>S3IXW6_9ENTR</name>
<reference evidence="2 3" key="1">
    <citation type="submission" date="2013-04" db="EMBL/GenBank/DDBJ databases">
        <authorList>
            <person name="Weinstock G."/>
            <person name="Sodergren E."/>
            <person name="Lobos E.A."/>
            <person name="Fulton L."/>
            <person name="Fulton R."/>
            <person name="Courtney L."/>
            <person name="Fronick C."/>
            <person name="O'Laughlin M."/>
            <person name="Godfrey J."/>
            <person name="Wilson R.M."/>
            <person name="Miner T."/>
            <person name="Farmer C."/>
            <person name="Delehaunty K."/>
            <person name="Cordes M."/>
            <person name="Minx P."/>
            <person name="Tomlinson C."/>
            <person name="Chen J."/>
            <person name="Wollam A."/>
            <person name="Pepin K.H."/>
            <person name="Palsikar V.B."/>
            <person name="Zhang X."/>
            <person name="Suruliraj S."/>
            <person name="Perna N.T."/>
            <person name="Plunkett G."/>
            <person name="Warren W."/>
            <person name="Mitreva M."/>
            <person name="Mardis E.R."/>
            <person name="Wilson R.K."/>
        </authorList>
    </citation>
    <scope>NUCLEOTIDE SEQUENCE [LARGE SCALE GENOMIC DNA]</scope>
    <source>
        <strain evidence="2 3">DSM 4568</strain>
    </source>
</reference>
<keyword evidence="1" id="KW-0472">Membrane</keyword>
<dbReference type="AlphaFoldDB" id="S3IXW6"/>
<gene>
    <name evidence="2" type="ORF">HMPREF0201_01147</name>
</gene>
<keyword evidence="1" id="KW-1133">Transmembrane helix</keyword>
<keyword evidence="1" id="KW-0812">Transmembrane</keyword>
<dbReference type="STRING" id="566551.HMPREF0201_01147"/>
<dbReference type="EMBL" id="ATDT01000006">
    <property type="protein sequence ID" value="EPF18543.1"/>
    <property type="molecule type" value="Genomic_DNA"/>
</dbReference>
<comment type="caution">
    <text evidence="2">The sequence shown here is derived from an EMBL/GenBank/DDBJ whole genome shotgun (WGS) entry which is preliminary data.</text>
</comment>
<accession>S3IXW6</accession>
<organism evidence="2 3">
    <name type="scientific">Cedecea davisae DSM 4568</name>
    <dbReference type="NCBI Taxonomy" id="566551"/>
    <lineage>
        <taxon>Bacteria</taxon>
        <taxon>Pseudomonadati</taxon>
        <taxon>Pseudomonadota</taxon>
        <taxon>Gammaproteobacteria</taxon>
        <taxon>Enterobacterales</taxon>
        <taxon>Enterobacteriaceae</taxon>
        <taxon>Cedecea</taxon>
    </lineage>
</organism>
<dbReference type="HOGENOM" id="CLU_3181632_0_0_6"/>